<evidence type="ECO:0000256" key="3">
    <source>
        <dbReference type="ARBA" id="ARBA00022491"/>
    </source>
</evidence>
<dbReference type="InterPro" id="IPR003890">
    <property type="entry name" value="MIF4G-like_typ-3"/>
</dbReference>
<dbReference type="Pfam" id="PF02854">
    <property type="entry name" value="MIF4G"/>
    <property type="match status" value="1"/>
</dbReference>
<feature type="domain" description="MI" evidence="16">
    <location>
        <begin position="608"/>
        <end position="731"/>
    </location>
</feature>
<gene>
    <name evidence="17" type="ORF">TSAR_013212</name>
</gene>
<dbReference type="SMART" id="SM00544">
    <property type="entry name" value="MA3"/>
    <property type="match status" value="1"/>
</dbReference>
<keyword evidence="18" id="KW-1185">Reference proteome</keyword>
<name>A0A232F385_9HYME</name>
<keyword evidence="3" id="KW-0678">Repressor</keyword>
<keyword evidence="10" id="KW-0007">Acetylation</keyword>
<feature type="non-terminal residue" evidence="17">
    <location>
        <position position="1"/>
    </location>
</feature>
<keyword evidence="6" id="KW-0597">Phosphoprotein</keyword>
<evidence type="ECO:0000256" key="12">
    <source>
        <dbReference type="ARBA" id="ARBA00040449"/>
    </source>
</evidence>
<dbReference type="PROSITE" id="PS51366">
    <property type="entry name" value="MI"/>
    <property type="match status" value="1"/>
</dbReference>
<comment type="subunit">
    <text evidence="13">Interacts with the serine/threonine protein kinases MKNK1 and MKNK2. Binds EIF4A and EIF3. Interacts with MIF4GD. Interacts with DAZAP2.</text>
</comment>
<comment type="function">
    <text evidence="11">Appears to play a role in the switch from cap-dependent to IRES-mediated translation during mitosis, apoptosis and viral infection. Cleaved by some caspases and viral proteases.</text>
</comment>
<feature type="region of interest" description="Disordered" evidence="14">
    <location>
        <begin position="435"/>
        <end position="503"/>
    </location>
</feature>
<evidence type="ECO:0000256" key="1">
    <source>
        <dbReference type="ARBA" id="ARBA00005775"/>
    </source>
</evidence>
<accession>A0A232F385</accession>
<dbReference type="PANTHER" id="PTHR23253">
    <property type="entry name" value="EUKARYOTIC TRANSLATION INITIATION FACTOR 4 GAMMA"/>
    <property type="match status" value="1"/>
</dbReference>
<evidence type="ECO:0000256" key="4">
    <source>
        <dbReference type="ARBA" id="ARBA00022499"/>
    </source>
</evidence>
<dbReference type="PANTHER" id="PTHR23253:SF9">
    <property type="entry name" value="EUKARYOTIC TRANSLATION INITIATION FACTOR 4 GAMMA 2"/>
    <property type="match status" value="1"/>
</dbReference>
<dbReference type="GO" id="GO:0003729">
    <property type="term" value="F:mRNA binding"/>
    <property type="evidence" value="ECO:0007669"/>
    <property type="project" value="TreeGrafter"/>
</dbReference>
<feature type="domain" description="W2" evidence="15">
    <location>
        <begin position="785"/>
        <end position="967"/>
    </location>
</feature>
<comment type="caution">
    <text evidence="17">The sequence shown here is derived from an EMBL/GenBank/DDBJ whole genome shotgun (WGS) entry which is preliminary data.</text>
</comment>
<dbReference type="EMBL" id="NNAY01001086">
    <property type="protein sequence ID" value="OXU25191.1"/>
    <property type="molecule type" value="Genomic_DNA"/>
</dbReference>
<evidence type="ECO:0000256" key="6">
    <source>
        <dbReference type="ARBA" id="ARBA00022553"/>
    </source>
</evidence>
<dbReference type="GO" id="GO:0016281">
    <property type="term" value="C:eukaryotic translation initiation factor 4F complex"/>
    <property type="evidence" value="ECO:0007669"/>
    <property type="project" value="TreeGrafter"/>
</dbReference>
<evidence type="ECO:0000256" key="2">
    <source>
        <dbReference type="ARBA" id="ARBA00022481"/>
    </source>
</evidence>
<dbReference type="Proteomes" id="UP000215335">
    <property type="component" value="Unassembled WGS sequence"/>
</dbReference>
<proteinExistence type="inferred from homology"/>
<feature type="compositionally biased region" description="Polar residues" evidence="14">
    <location>
        <begin position="465"/>
        <end position="487"/>
    </location>
</feature>
<organism evidence="17 18">
    <name type="scientific">Trichomalopsis sarcophagae</name>
    <dbReference type="NCBI Taxonomy" id="543379"/>
    <lineage>
        <taxon>Eukaryota</taxon>
        <taxon>Metazoa</taxon>
        <taxon>Ecdysozoa</taxon>
        <taxon>Arthropoda</taxon>
        <taxon>Hexapoda</taxon>
        <taxon>Insecta</taxon>
        <taxon>Pterygota</taxon>
        <taxon>Neoptera</taxon>
        <taxon>Endopterygota</taxon>
        <taxon>Hymenoptera</taxon>
        <taxon>Apocrita</taxon>
        <taxon>Proctotrupomorpha</taxon>
        <taxon>Chalcidoidea</taxon>
        <taxon>Pteromalidae</taxon>
        <taxon>Pteromalinae</taxon>
        <taxon>Trichomalopsis</taxon>
    </lineage>
</organism>
<protein>
    <recommendedName>
        <fullName evidence="12">Eukaryotic translation initiation factor 4 gamma 2</fullName>
    </recommendedName>
</protein>
<keyword evidence="4" id="KW-1017">Isopeptide bond</keyword>
<comment type="similarity">
    <text evidence="1">Belongs to the eukaryotic initiation factor 4G family.</text>
</comment>
<dbReference type="InterPro" id="IPR003307">
    <property type="entry name" value="W2_domain"/>
</dbReference>
<keyword evidence="7" id="KW-0832">Ubl conjugation</keyword>
<keyword evidence="8" id="KW-0810">Translation regulation</keyword>
<feature type="compositionally biased region" description="Low complexity" evidence="14">
    <location>
        <begin position="488"/>
        <end position="501"/>
    </location>
</feature>
<dbReference type="InterPro" id="IPR003891">
    <property type="entry name" value="Initiation_fac_eIF4g_MI"/>
</dbReference>
<evidence type="ECO:0000256" key="5">
    <source>
        <dbReference type="ARBA" id="ARBA00022540"/>
    </source>
</evidence>
<keyword evidence="2" id="KW-0488">Methylation</keyword>
<dbReference type="Pfam" id="PF02020">
    <property type="entry name" value="W2"/>
    <property type="match status" value="1"/>
</dbReference>
<evidence type="ECO:0000256" key="13">
    <source>
        <dbReference type="ARBA" id="ARBA00046720"/>
    </source>
</evidence>
<feature type="region of interest" description="Disordered" evidence="14">
    <location>
        <begin position="155"/>
        <end position="186"/>
    </location>
</feature>
<keyword evidence="5" id="KW-0396">Initiation factor</keyword>
<dbReference type="SUPFAM" id="SSF48371">
    <property type="entry name" value="ARM repeat"/>
    <property type="match status" value="3"/>
</dbReference>
<dbReference type="STRING" id="543379.A0A232F385"/>
<reference evidence="17 18" key="1">
    <citation type="journal article" date="2017" name="Curr. Biol.">
        <title>The Evolution of Venom by Co-option of Single-Copy Genes.</title>
        <authorList>
            <person name="Martinson E.O."/>
            <person name="Mrinalini"/>
            <person name="Kelkar Y.D."/>
            <person name="Chang C.H."/>
            <person name="Werren J.H."/>
        </authorList>
    </citation>
    <scope>NUCLEOTIDE SEQUENCE [LARGE SCALE GENOMIC DNA]</scope>
    <source>
        <strain evidence="17 18">Alberta</strain>
        <tissue evidence="17">Whole body</tissue>
    </source>
</reference>
<feature type="compositionally biased region" description="Low complexity" evidence="14">
    <location>
        <begin position="435"/>
        <end position="449"/>
    </location>
</feature>
<dbReference type="OrthoDB" id="514777at2759"/>
<evidence type="ECO:0000256" key="10">
    <source>
        <dbReference type="ARBA" id="ARBA00022990"/>
    </source>
</evidence>
<dbReference type="SMART" id="SM00543">
    <property type="entry name" value="MIF4G"/>
    <property type="match status" value="1"/>
</dbReference>
<dbReference type="CDD" id="cd11559">
    <property type="entry name" value="W2_eIF4G1_like"/>
    <property type="match status" value="1"/>
</dbReference>
<dbReference type="GO" id="GO:0003743">
    <property type="term" value="F:translation initiation factor activity"/>
    <property type="evidence" value="ECO:0007669"/>
    <property type="project" value="UniProtKB-KW"/>
</dbReference>
<evidence type="ECO:0000313" key="18">
    <source>
        <dbReference type="Proteomes" id="UP000215335"/>
    </source>
</evidence>
<evidence type="ECO:0000256" key="11">
    <source>
        <dbReference type="ARBA" id="ARBA00037759"/>
    </source>
</evidence>
<sequence>AATCFPSPSINNPISYCPIRTLPPPSPAQHHKHTIFATWRVLNHPKLKDSMPSRDDNRSLSTEQRWIPPSTIRRDALTPESRNDVIFRKVRGILNKLTPEKFAKLSNDLLNLELHSDVILKGVIFLIFEKALDEPKYSSMYAQLCKRLSEEAANYENSQKHQQQQQHGGVGLHSTGRTGLNNHLEPGKRCTDSTFTRLLLNKCRFEFENRSKANEAFERQDGELSAEDEERRQTAKRKMLGNIKFIGELGKLEIVSNSILHKCIQQLLDKRRGGSRGDPAEDIECLCQIMRTCGRILDTDKGARLMEQYFNRMNSLAKSPELPLRIRFMLRDVIELRRDRWVPRKATSTEGPMPINQIRNDNDEHSRPGGPLGGGPGGPGGPGSYGYGRNRGGPGDEPGARGMSRDLFHRMDRVSLDNFGIIPLSSPGFAMSSPFSPNGFGPGPNSTPGYNARHNQRNQPAPFYPNQNRHQNNFQAKHNQQQHNSPQNYNNNGNKDGNMRFNKSKMLIGPPEELSLRPSANSMTFKQPNINPSLPMNNGGIDLFPGRIPESPLMRPNAAALAAAATLRKPSPPLLPTKETPAIVIKQGPLDKREKARERKDKGPTKEEVMKKVNALMDEFVGHSNIPDAITAFKDLKMPERMLRWAVYSIYSNSLERNDAERNLAADLICQMRKDSVINSAQHHDGWKELVNSMAEKESAVPCIASHIAQLTARAIVDNLMQLSDLASVTENGQHYPLFLLTLQQLHKSQGKATLTQIFNESKLNLISQLPEAEKTKERLGEILEDRDLTFLYPLLRIQGDMWRQLESDPAPNSLYKWIKEKLDPSHHSDPGFINALITVLLKYITQETTFPPGTSPTVLPEKSLIEKEQALLEKYQRMLQTLLPTIESQVTAVHSLQVFCLSLNFPKGMLLRWFIALYDLSIIDEDAFMRWKEDVNDAYPGKGDALFQVNAWLTWLAEQPSEDEDDEEEEKGDN</sequence>
<feature type="region of interest" description="Disordered" evidence="14">
    <location>
        <begin position="345"/>
        <end position="403"/>
    </location>
</feature>
<dbReference type="Gene3D" id="1.25.40.180">
    <property type="match status" value="3"/>
</dbReference>
<evidence type="ECO:0000313" key="17">
    <source>
        <dbReference type="EMBL" id="OXU25191.1"/>
    </source>
</evidence>
<evidence type="ECO:0000256" key="8">
    <source>
        <dbReference type="ARBA" id="ARBA00022845"/>
    </source>
</evidence>
<dbReference type="GO" id="GO:0006417">
    <property type="term" value="P:regulation of translation"/>
    <property type="evidence" value="ECO:0007669"/>
    <property type="project" value="UniProtKB-KW"/>
</dbReference>
<dbReference type="InterPro" id="IPR016024">
    <property type="entry name" value="ARM-type_fold"/>
</dbReference>
<evidence type="ECO:0000256" key="9">
    <source>
        <dbReference type="ARBA" id="ARBA00022917"/>
    </source>
</evidence>
<dbReference type="SMART" id="SM00515">
    <property type="entry name" value="eIF5C"/>
    <property type="match status" value="1"/>
</dbReference>
<dbReference type="Pfam" id="PF02847">
    <property type="entry name" value="MA3"/>
    <property type="match status" value="1"/>
</dbReference>
<evidence type="ECO:0000256" key="7">
    <source>
        <dbReference type="ARBA" id="ARBA00022843"/>
    </source>
</evidence>
<dbReference type="AlphaFoldDB" id="A0A232F385"/>
<evidence type="ECO:0000259" key="15">
    <source>
        <dbReference type="PROSITE" id="PS51363"/>
    </source>
</evidence>
<feature type="compositionally biased region" description="Gly residues" evidence="14">
    <location>
        <begin position="370"/>
        <end position="396"/>
    </location>
</feature>
<keyword evidence="9" id="KW-0648">Protein biosynthesis</keyword>
<dbReference type="PROSITE" id="PS51363">
    <property type="entry name" value="W2"/>
    <property type="match status" value="1"/>
</dbReference>
<evidence type="ECO:0000259" key="16">
    <source>
        <dbReference type="PROSITE" id="PS51366"/>
    </source>
</evidence>
<evidence type="ECO:0000256" key="14">
    <source>
        <dbReference type="SAM" id="MobiDB-lite"/>
    </source>
</evidence>